<keyword evidence="3" id="KW-1185">Reference proteome</keyword>
<protein>
    <recommendedName>
        <fullName evidence="4">DUF433 domain-containing protein</fullName>
    </recommendedName>
</protein>
<dbReference type="InterPro" id="IPR036388">
    <property type="entry name" value="WH-like_DNA-bd_sf"/>
</dbReference>
<evidence type="ECO:0000313" key="2">
    <source>
        <dbReference type="EMBL" id="CUR35802.1"/>
    </source>
</evidence>
<proteinExistence type="predicted"/>
<sequence length="88" mass="9867">MPENSSIISISTEIMGGTPVFLGTRVPIQTLFDYLEAGESIDDFLEGFPTVSREQIIALLEEAKKQLFSRIAILIFAVMVTPFLFQQR</sequence>
<dbReference type="RefSeq" id="WP_072722712.1">
    <property type="nucleotide sequence ID" value="NZ_LN889817.1"/>
</dbReference>
<keyword evidence="1" id="KW-1133">Transmembrane helix</keyword>
<evidence type="ECO:0000313" key="3">
    <source>
        <dbReference type="Proteomes" id="UP000184315"/>
    </source>
</evidence>
<dbReference type="Gene3D" id="1.10.10.10">
    <property type="entry name" value="Winged helix-like DNA-binding domain superfamily/Winged helix DNA-binding domain"/>
    <property type="match status" value="1"/>
</dbReference>
<organism evidence="2 3">
    <name type="scientific">Planktothrix tepida PCC 9214</name>
    <dbReference type="NCBI Taxonomy" id="671072"/>
    <lineage>
        <taxon>Bacteria</taxon>
        <taxon>Bacillati</taxon>
        <taxon>Cyanobacteriota</taxon>
        <taxon>Cyanophyceae</taxon>
        <taxon>Oscillatoriophycideae</taxon>
        <taxon>Oscillatoriales</taxon>
        <taxon>Microcoleaceae</taxon>
        <taxon>Planktothrix</taxon>
    </lineage>
</organism>
<name>A0A1J1LUV3_9CYAN</name>
<dbReference type="InterPro" id="IPR007367">
    <property type="entry name" value="DUF433"/>
</dbReference>
<gene>
    <name evidence="2" type="ORF">PL9214720072</name>
</gene>
<dbReference type="OrthoDB" id="9809529at2"/>
<reference evidence="3" key="1">
    <citation type="submission" date="2015-10" db="EMBL/GenBank/DDBJ databases">
        <authorList>
            <person name="Regsiter A."/>
            <person name="william w."/>
        </authorList>
    </citation>
    <scope>NUCLEOTIDE SEQUENCE [LARGE SCALE GENOMIC DNA]</scope>
</reference>
<dbReference type="InterPro" id="IPR009057">
    <property type="entry name" value="Homeodomain-like_sf"/>
</dbReference>
<keyword evidence="1" id="KW-0472">Membrane</keyword>
<dbReference type="SUPFAM" id="SSF46689">
    <property type="entry name" value="Homeodomain-like"/>
    <property type="match status" value="1"/>
</dbReference>
<keyword evidence="1" id="KW-0812">Transmembrane</keyword>
<dbReference type="AlphaFoldDB" id="A0A1J1LUV3"/>
<dbReference type="STRING" id="671072.PL9214720072"/>
<evidence type="ECO:0008006" key="4">
    <source>
        <dbReference type="Google" id="ProtNLM"/>
    </source>
</evidence>
<evidence type="ECO:0000256" key="1">
    <source>
        <dbReference type="SAM" id="Phobius"/>
    </source>
</evidence>
<feature type="transmembrane region" description="Helical" evidence="1">
    <location>
        <begin position="67"/>
        <end position="85"/>
    </location>
</feature>
<dbReference type="Proteomes" id="UP000184315">
    <property type="component" value="Unassembled WGS sequence"/>
</dbReference>
<dbReference type="Pfam" id="PF04255">
    <property type="entry name" value="DUF433"/>
    <property type="match status" value="1"/>
</dbReference>
<accession>A0A1J1LUV3</accession>
<dbReference type="EMBL" id="CZDF01000180">
    <property type="protein sequence ID" value="CUR35802.1"/>
    <property type="molecule type" value="Genomic_DNA"/>
</dbReference>